<evidence type="ECO:0000313" key="6">
    <source>
        <dbReference type="Proteomes" id="UP000195814"/>
    </source>
</evidence>
<proteinExistence type="predicted"/>
<evidence type="ECO:0000259" key="2">
    <source>
        <dbReference type="Pfam" id="PF12804"/>
    </source>
</evidence>
<protein>
    <recommendedName>
        <fullName evidence="2">MobA-like NTP transferase domain-containing protein</fullName>
    </recommendedName>
</protein>
<dbReference type="EMBL" id="CP015579">
    <property type="protein sequence ID" value="ARU94046.1"/>
    <property type="molecule type" value="Genomic_DNA"/>
</dbReference>
<name>A0A1Y0LJ18_TATCI</name>
<dbReference type="PANTHER" id="PTHR43777:SF1">
    <property type="entry name" value="MOLYBDENUM COFACTOR CYTIDYLYLTRANSFERASE"/>
    <property type="match status" value="1"/>
</dbReference>
<dbReference type="InterPro" id="IPR029044">
    <property type="entry name" value="Nucleotide-diphossugar_trans"/>
</dbReference>
<evidence type="ECO:0000313" key="5">
    <source>
        <dbReference type="Proteomes" id="UP000195729"/>
    </source>
</evidence>
<keyword evidence="5" id="KW-1185">Reference proteome</keyword>
<evidence type="ECO:0000313" key="4">
    <source>
        <dbReference type="EMBL" id="ARU98084.1"/>
    </source>
</evidence>
<gene>
    <name evidence="3" type="ORF">A7K98_09830</name>
    <name evidence="4" type="ORF">A7K99_09830</name>
</gene>
<dbReference type="Proteomes" id="UP000195814">
    <property type="component" value="Chromosome"/>
</dbReference>
<dbReference type="PANTHER" id="PTHR43777">
    <property type="entry name" value="MOLYBDENUM COFACTOR CYTIDYLYLTRANSFERASE"/>
    <property type="match status" value="1"/>
</dbReference>
<evidence type="ECO:0000313" key="3">
    <source>
        <dbReference type="EMBL" id="ARU94046.1"/>
    </source>
</evidence>
<dbReference type="RefSeq" id="WP_087488408.1">
    <property type="nucleotide sequence ID" value="NZ_CP015579.1"/>
</dbReference>
<accession>A0A1Y0LJ18</accession>
<dbReference type="Pfam" id="PF12804">
    <property type="entry name" value="NTP_transf_3"/>
    <property type="match status" value="1"/>
</dbReference>
<dbReference type="OrthoDB" id="5298023at2"/>
<dbReference type="Gene3D" id="3.90.550.10">
    <property type="entry name" value="Spore Coat Polysaccharide Biosynthesis Protein SpsA, Chain A"/>
    <property type="match status" value="1"/>
</dbReference>
<keyword evidence="1" id="KW-0460">Magnesium</keyword>
<dbReference type="SUPFAM" id="SSF53448">
    <property type="entry name" value="Nucleotide-diphospho-sugar transferases"/>
    <property type="match status" value="1"/>
</dbReference>
<dbReference type="Proteomes" id="UP000195729">
    <property type="component" value="Chromosome"/>
</dbReference>
<dbReference type="EMBL" id="CP015581">
    <property type="protein sequence ID" value="ARU98084.1"/>
    <property type="molecule type" value="Genomic_DNA"/>
</dbReference>
<dbReference type="InterPro" id="IPR025877">
    <property type="entry name" value="MobA-like_NTP_Trfase"/>
</dbReference>
<sequence length="186" mass="19758">MNLAILVMAAGLGRRFAAEGGGQKLLAELDGIPVITHSLINAASTGMDLYVVTRPEDVSLHGLIQPGQLIYCLSNGLGESIAAGVQATSGYDGWIIALGDMPWIKSDIFHAVAAALNQYKSVRPVIGGTPGHPVGFRHECLADLVALKGDNGAREVLKIHPPHKLLLKDSGCLRDIDKPEDLSQHR</sequence>
<dbReference type="CDD" id="cd04182">
    <property type="entry name" value="GT_2_like_f"/>
    <property type="match status" value="1"/>
</dbReference>
<organism evidence="3 6">
    <name type="scientific">Tatumella citrea</name>
    <name type="common">Pantoea citrea</name>
    <dbReference type="NCBI Taxonomy" id="53336"/>
    <lineage>
        <taxon>Bacteria</taxon>
        <taxon>Pseudomonadati</taxon>
        <taxon>Pseudomonadota</taxon>
        <taxon>Gammaproteobacteria</taxon>
        <taxon>Enterobacterales</taxon>
        <taxon>Erwiniaceae</taxon>
        <taxon>Tatumella</taxon>
    </lineage>
</organism>
<evidence type="ECO:0000256" key="1">
    <source>
        <dbReference type="ARBA" id="ARBA00022842"/>
    </source>
</evidence>
<reference evidence="5 6" key="1">
    <citation type="submission" date="2016-05" db="EMBL/GenBank/DDBJ databases">
        <title>Complete genome sequence of two 2,5-diketo-D-glunonic acid producing strain Tatumella citrea.</title>
        <authorList>
            <person name="Duan C."/>
            <person name="Yang J."/>
            <person name="Yang S."/>
        </authorList>
    </citation>
    <scope>NUCLEOTIDE SEQUENCE [LARGE SCALE GENOMIC DNA]</scope>
    <source>
        <strain evidence="4 5">ATCC 39140</strain>
        <strain evidence="3 6">DSM 13699</strain>
    </source>
</reference>
<dbReference type="AlphaFoldDB" id="A0A1Y0LJ18"/>
<dbReference type="KEGG" id="tci:A7K98_09830"/>
<dbReference type="GO" id="GO:0016779">
    <property type="term" value="F:nucleotidyltransferase activity"/>
    <property type="evidence" value="ECO:0007669"/>
    <property type="project" value="UniProtKB-ARBA"/>
</dbReference>
<feature type="domain" description="MobA-like NTP transferase" evidence="2">
    <location>
        <begin position="6"/>
        <end position="160"/>
    </location>
</feature>